<reference evidence="7 8" key="1">
    <citation type="journal article" date="2016" name="Nat. Commun.">
        <title>Thousands of microbial genomes shed light on interconnected biogeochemical processes in an aquifer system.</title>
        <authorList>
            <person name="Anantharaman K."/>
            <person name="Brown C.T."/>
            <person name="Hug L.A."/>
            <person name="Sharon I."/>
            <person name="Castelle C.J."/>
            <person name="Probst A.J."/>
            <person name="Thomas B.C."/>
            <person name="Singh A."/>
            <person name="Wilkins M.J."/>
            <person name="Karaoz U."/>
            <person name="Brodie E.L."/>
            <person name="Williams K.H."/>
            <person name="Hubbard S.S."/>
            <person name="Banfield J.F."/>
        </authorList>
    </citation>
    <scope>NUCLEOTIDE SEQUENCE [LARGE SCALE GENOMIC DNA]</scope>
</reference>
<protein>
    <recommendedName>
        <fullName evidence="9">BioF2-like acetyltransferase domain-containing protein</fullName>
    </recommendedName>
</protein>
<dbReference type="SUPFAM" id="SSF55729">
    <property type="entry name" value="Acyl-CoA N-acyltransferases (Nat)"/>
    <property type="match status" value="2"/>
</dbReference>
<evidence type="ECO:0000313" key="8">
    <source>
        <dbReference type="Proteomes" id="UP000177040"/>
    </source>
</evidence>
<dbReference type="Pfam" id="PF02388">
    <property type="entry name" value="FemAB"/>
    <property type="match status" value="2"/>
</dbReference>
<keyword evidence="6" id="KW-0961">Cell wall biogenesis/degradation</keyword>
<comment type="caution">
    <text evidence="7">The sequence shown here is derived from an EMBL/GenBank/DDBJ whole genome shotgun (WGS) entry which is preliminary data.</text>
</comment>
<comment type="similarity">
    <text evidence="1">Belongs to the FemABX family.</text>
</comment>
<evidence type="ECO:0008006" key="9">
    <source>
        <dbReference type="Google" id="ProtNLM"/>
    </source>
</evidence>
<dbReference type="InterPro" id="IPR003447">
    <property type="entry name" value="FEMABX"/>
</dbReference>
<dbReference type="EMBL" id="MFQH01000015">
    <property type="protein sequence ID" value="OGH78268.1"/>
    <property type="molecule type" value="Genomic_DNA"/>
</dbReference>
<sequence>MTLRVIKDIDPQLWNVFLKKQIFTIFVQSPDYGDFYRSMSEKAWIWGIVDESNNLVGGSLIVSVHARRGNFIFVPYGPIFDSELTEDELKTAFDIFIKELQLFAHKEKYDFIRCSPFFADTPNWREAFSQRGFRLAPMHILAEYTWLLDITKSEDELLKGMEKNHRNLIRRCEKEGIRVDISVTSEALVDFNDLLDATALRQNFHRFPIEYIKKEFFSFALRGEAVVIRAYLPDGTLDTAGIFMFYGTMSCYRHAASKLTDKKIPTSYSVQWTAIQEAKRRGCTRHNFWGIAPPDADSSHPFYGLTHFKKGFGGQPYALLPCHDLPISWRYWFTWFVEKIRSVKRGFAK</sequence>
<evidence type="ECO:0000256" key="3">
    <source>
        <dbReference type="ARBA" id="ARBA00022960"/>
    </source>
</evidence>
<keyword evidence="4" id="KW-0573">Peptidoglycan synthesis</keyword>
<gene>
    <name evidence="7" type="ORF">A2983_02340</name>
</gene>
<name>A0A1F6N3D7_9BACT</name>
<dbReference type="PANTHER" id="PTHR36174">
    <property type="entry name" value="LIPID II:GLYCINE GLYCYLTRANSFERASE"/>
    <property type="match status" value="1"/>
</dbReference>
<keyword evidence="2" id="KW-0808">Transferase</keyword>
<keyword evidence="5" id="KW-0012">Acyltransferase</keyword>
<dbReference type="PANTHER" id="PTHR36174:SF1">
    <property type="entry name" value="LIPID II:GLYCINE GLYCYLTRANSFERASE"/>
    <property type="match status" value="1"/>
</dbReference>
<evidence type="ECO:0000256" key="5">
    <source>
        <dbReference type="ARBA" id="ARBA00023315"/>
    </source>
</evidence>
<dbReference type="InterPro" id="IPR050644">
    <property type="entry name" value="PG_Glycine_Bridge_Synth"/>
</dbReference>
<organism evidence="7 8">
    <name type="scientific">Candidatus Magasanikbacteria bacterium RIFCSPLOWO2_01_FULL_40_15</name>
    <dbReference type="NCBI Taxonomy" id="1798686"/>
    <lineage>
        <taxon>Bacteria</taxon>
        <taxon>Candidatus Magasanikiibacteriota</taxon>
    </lineage>
</organism>
<dbReference type="InterPro" id="IPR016181">
    <property type="entry name" value="Acyl_CoA_acyltransferase"/>
</dbReference>
<dbReference type="GO" id="GO:0071555">
    <property type="term" value="P:cell wall organization"/>
    <property type="evidence" value="ECO:0007669"/>
    <property type="project" value="UniProtKB-KW"/>
</dbReference>
<dbReference type="AlphaFoldDB" id="A0A1F6N3D7"/>
<proteinExistence type="inferred from homology"/>
<evidence type="ECO:0000256" key="2">
    <source>
        <dbReference type="ARBA" id="ARBA00022679"/>
    </source>
</evidence>
<dbReference type="GO" id="GO:0009252">
    <property type="term" value="P:peptidoglycan biosynthetic process"/>
    <property type="evidence" value="ECO:0007669"/>
    <property type="project" value="UniProtKB-KW"/>
</dbReference>
<dbReference type="Proteomes" id="UP000177040">
    <property type="component" value="Unassembled WGS sequence"/>
</dbReference>
<dbReference type="Gene3D" id="3.40.630.30">
    <property type="match status" value="1"/>
</dbReference>
<accession>A0A1F6N3D7</accession>
<keyword evidence="3" id="KW-0133">Cell shape</keyword>
<dbReference type="GO" id="GO:0016755">
    <property type="term" value="F:aminoacyltransferase activity"/>
    <property type="evidence" value="ECO:0007669"/>
    <property type="project" value="InterPro"/>
</dbReference>
<evidence type="ECO:0000256" key="1">
    <source>
        <dbReference type="ARBA" id="ARBA00009943"/>
    </source>
</evidence>
<evidence type="ECO:0000256" key="4">
    <source>
        <dbReference type="ARBA" id="ARBA00022984"/>
    </source>
</evidence>
<evidence type="ECO:0000256" key="6">
    <source>
        <dbReference type="ARBA" id="ARBA00023316"/>
    </source>
</evidence>
<dbReference type="GO" id="GO:0008360">
    <property type="term" value="P:regulation of cell shape"/>
    <property type="evidence" value="ECO:0007669"/>
    <property type="project" value="UniProtKB-KW"/>
</dbReference>
<dbReference type="PROSITE" id="PS51191">
    <property type="entry name" value="FEMABX"/>
    <property type="match status" value="1"/>
</dbReference>
<evidence type="ECO:0000313" key="7">
    <source>
        <dbReference type="EMBL" id="OGH78268.1"/>
    </source>
</evidence>